<dbReference type="GO" id="GO:0008831">
    <property type="term" value="F:dTDP-4-dehydrorhamnose reductase activity"/>
    <property type="evidence" value="ECO:0007669"/>
    <property type="project" value="UniProtKB-EC"/>
</dbReference>
<keyword evidence="9" id="KW-1185">Reference proteome</keyword>
<keyword evidence="6" id="KW-0521">NADP</keyword>
<accession>A0A1M4YC58</accession>
<gene>
    <name evidence="8" type="ORF">SAMN05443144_10526</name>
</gene>
<evidence type="ECO:0000256" key="1">
    <source>
        <dbReference type="ARBA" id="ARBA00004781"/>
    </source>
</evidence>
<evidence type="ECO:0000313" key="9">
    <source>
        <dbReference type="Proteomes" id="UP000184041"/>
    </source>
</evidence>
<evidence type="ECO:0000256" key="4">
    <source>
        <dbReference type="ARBA" id="ARBA00017099"/>
    </source>
</evidence>
<dbReference type="PANTHER" id="PTHR10491">
    <property type="entry name" value="DTDP-4-DEHYDRORHAMNOSE REDUCTASE"/>
    <property type="match status" value="1"/>
</dbReference>
<dbReference type="STRING" id="1194090.SAMN05443144_10526"/>
<evidence type="ECO:0000256" key="6">
    <source>
        <dbReference type="RuleBase" id="RU364082"/>
    </source>
</evidence>
<dbReference type="UniPathway" id="UPA00124"/>
<proteinExistence type="inferred from homology"/>
<evidence type="ECO:0000256" key="5">
    <source>
        <dbReference type="ARBA" id="ARBA00048200"/>
    </source>
</evidence>
<organism evidence="8 9">
    <name type="scientific">Fodinibius roseus</name>
    <dbReference type="NCBI Taxonomy" id="1194090"/>
    <lineage>
        <taxon>Bacteria</taxon>
        <taxon>Pseudomonadati</taxon>
        <taxon>Balneolota</taxon>
        <taxon>Balneolia</taxon>
        <taxon>Balneolales</taxon>
        <taxon>Balneolaceae</taxon>
        <taxon>Fodinibius</taxon>
    </lineage>
</organism>
<dbReference type="Gene3D" id="3.40.50.720">
    <property type="entry name" value="NAD(P)-binding Rossmann-like Domain"/>
    <property type="match status" value="1"/>
</dbReference>
<evidence type="ECO:0000256" key="2">
    <source>
        <dbReference type="ARBA" id="ARBA00010944"/>
    </source>
</evidence>
<sequence length="289" mass="32478">MNIVLLGAGGQLGREWQVFFKKGEHNHTLLPYTSAQLDITHESELADEMRQLQPGVVINCAAYTDVDGAEEQRDLAWEVNADAVARLGELSGELGFTLVHYSTDYVFPGEEEDREQFPDGYAEDHPADPVNYYGQTKWEGEQAVRTSSAHHLILRISWLCGVFGSNFVTTMLRLGSQREVLQVVDDQWGSPSFTAEVVRHTWMLLKAGEAGTFHSTSRGLITWYDLAQAIFEEKDIDVTVKPVPSEAFPTVAERPRFSKLNTQKIESIPGCTVEEWDVGLARLLYQLRT</sequence>
<dbReference type="InterPro" id="IPR005913">
    <property type="entry name" value="dTDP_dehydrorham_reduct"/>
</dbReference>
<dbReference type="NCBIfam" id="TIGR01214">
    <property type="entry name" value="rmlD"/>
    <property type="match status" value="1"/>
</dbReference>
<comment type="pathway">
    <text evidence="1 6">Carbohydrate biosynthesis; dTDP-L-rhamnose biosynthesis.</text>
</comment>
<comment type="function">
    <text evidence="6">Catalyzes the reduction of dTDP-6-deoxy-L-lyxo-4-hexulose to yield dTDP-L-rhamnose.</text>
</comment>
<dbReference type="EC" id="1.1.1.133" evidence="3 6"/>
<dbReference type="RefSeq" id="WP_073060659.1">
    <property type="nucleotide sequence ID" value="NZ_FQUS01000005.1"/>
</dbReference>
<reference evidence="8 9" key="1">
    <citation type="submission" date="2016-11" db="EMBL/GenBank/DDBJ databases">
        <authorList>
            <person name="Jaros S."/>
            <person name="Januszkiewicz K."/>
            <person name="Wedrychowicz H."/>
        </authorList>
    </citation>
    <scope>NUCLEOTIDE SEQUENCE [LARGE SCALE GENOMIC DNA]</scope>
    <source>
        <strain evidence="8 9">DSM 21986</strain>
    </source>
</reference>
<dbReference type="Proteomes" id="UP000184041">
    <property type="component" value="Unassembled WGS sequence"/>
</dbReference>
<feature type="domain" description="RmlD-like substrate binding" evidence="7">
    <location>
        <begin position="1"/>
        <end position="287"/>
    </location>
</feature>
<keyword evidence="6" id="KW-0560">Oxidoreductase</keyword>
<name>A0A1M4YC58_9BACT</name>
<comment type="similarity">
    <text evidence="2 6">Belongs to the dTDP-4-dehydrorhamnose reductase family.</text>
</comment>
<evidence type="ECO:0000313" key="8">
    <source>
        <dbReference type="EMBL" id="SHF03320.1"/>
    </source>
</evidence>
<evidence type="ECO:0000256" key="3">
    <source>
        <dbReference type="ARBA" id="ARBA00012929"/>
    </source>
</evidence>
<dbReference type="SUPFAM" id="SSF51735">
    <property type="entry name" value="NAD(P)-binding Rossmann-fold domains"/>
    <property type="match status" value="1"/>
</dbReference>
<protein>
    <recommendedName>
        <fullName evidence="4 6">dTDP-4-dehydrorhamnose reductase</fullName>
        <ecNumber evidence="3 6">1.1.1.133</ecNumber>
    </recommendedName>
</protein>
<dbReference type="Gene3D" id="3.90.25.10">
    <property type="entry name" value="UDP-galactose 4-epimerase, domain 1"/>
    <property type="match status" value="1"/>
</dbReference>
<dbReference type="InterPro" id="IPR036291">
    <property type="entry name" value="NAD(P)-bd_dom_sf"/>
</dbReference>
<comment type="catalytic activity">
    <reaction evidence="5">
        <text>dTDP-beta-L-rhamnose + NADP(+) = dTDP-4-dehydro-beta-L-rhamnose + NADPH + H(+)</text>
        <dbReference type="Rhea" id="RHEA:21796"/>
        <dbReference type="ChEBI" id="CHEBI:15378"/>
        <dbReference type="ChEBI" id="CHEBI:57510"/>
        <dbReference type="ChEBI" id="CHEBI:57783"/>
        <dbReference type="ChEBI" id="CHEBI:58349"/>
        <dbReference type="ChEBI" id="CHEBI:62830"/>
        <dbReference type="EC" id="1.1.1.133"/>
    </reaction>
</comment>
<dbReference type="CDD" id="cd05254">
    <property type="entry name" value="dTDP_HR_like_SDR_e"/>
    <property type="match status" value="1"/>
</dbReference>
<evidence type="ECO:0000259" key="7">
    <source>
        <dbReference type="Pfam" id="PF04321"/>
    </source>
</evidence>
<dbReference type="Pfam" id="PF04321">
    <property type="entry name" value="RmlD_sub_bind"/>
    <property type="match status" value="1"/>
</dbReference>
<dbReference type="AlphaFoldDB" id="A0A1M4YC58"/>
<dbReference type="InterPro" id="IPR029903">
    <property type="entry name" value="RmlD-like-bd"/>
</dbReference>
<dbReference type="PANTHER" id="PTHR10491:SF4">
    <property type="entry name" value="METHIONINE ADENOSYLTRANSFERASE 2 SUBUNIT BETA"/>
    <property type="match status" value="1"/>
</dbReference>
<dbReference type="GO" id="GO:0019305">
    <property type="term" value="P:dTDP-rhamnose biosynthetic process"/>
    <property type="evidence" value="ECO:0007669"/>
    <property type="project" value="UniProtKB-UniPathway"/>
</dbReference>
<dbReference type="OrthoDB" id="9803892at2"/>
<dbReference type="EMBL" id="FQUS01000005">
    <property type="protein sequence ID" value="SHF03320.1"/>
    <property type="molecule type" value="Genomic_DNA"/>
</dbReference>